<evidence type="ECO:0000256" key="2">
    <source>
        <dbReference type="ARBA" id="ARBA00022468"/>
    </source>
</evidence>
<dbReference type="InterPro" id="IPR018203">
    <property type="entry name" value="GDP_dissociation_inhibitor"/>
</dbReference>
<dbReference type="PANTHER" id="PTHR11787:SF8">
    <property type="entry name" value="RAB GDP DISSOCIATION INHIBITOR"/>
    <property type="match status" value="1"/>
</dbReference>
<reference evidence="4" key="1">
    <citation type="submission" date="2015-09" db="EMBL/GenBank/DDBJ databases">
        <title>Scylla olivacea transcriptome.</title>
        <authorList>
            <person name="Ikhwanuddin M."/>
        </authorList>
    </citation>
    <scope>NUCLEOTIDE SEQUENCE</scope>
</reference>
<dbReference type="PRINTS" id="PR00891">
    <property type="entry name" value="RABGDIREP"/>
</dbReference>
<dbReference type="Gene3D" id="1.10.405.10">
    <property type="entry name" value="Guanine Nucleotide Dissociation Inhibitor, domain 1"/>
    <property type="match status" value="1"/>
</dbReference>
<dbReference type="EMBL" id="GDRN01041160">
    <property type="protein sequence ID" value="JAI67108.1"/>
    <property type="molecule type" value="Transcribed_RNA"/>
</dbReference>
<dbReference type="Gene3D" id="3.30.519.10">
    <property type="entry name" value="Guanine Nucleotide Dissociation Inhibitor, domain 2"/>
    <property type="match status" value="1"/>
</dbReference>
<dbReference type="GO" id="GO:0005093">
    <property type="term" value="F:Rab GDP-dissociation inhibitor activity"/>
    <property type="evidence" value="ECO:0007669"/>
    <property type="project" value="InterPro"/>
</dbReference>
<comment type="function">
    <text evidence="3">Regulates the GDP/GTP exchange reaction of most RAB proteins by inhibiting the dissociation of GDP from them, and the subsequent binding of GTP.</text>
</comment>
<dbReference type="GO" id="GO:0005096">
    <property type="term" value="F:GTPase activator activity"/>
    <property type="evidence" value="ECO:0007669"/>
    <property type="project" value="UniProtKB-KW"/>
</dbReference>
<keyword evidence="3" id="KW-0963">Cytoplasm</keyword>
<dbReference type="PRINTS" id="PR00892">
    <property type="entry name" value="RABGDI"/>
</dbReference>
<name>A0A0P4WL53_SCYOL</name>
<dbReference type="Gene3D" id="3.50.50.60">
    <property type="entry name" value="FAD/NAD(P)-binding domain"/>
    <property type="match status" value="1"/>
</dbReference>
<dbReference type="GO" id="GO:0016192">
    <property type="term" value="P:vesicle-mediated transport"/>
    <property type="evidence" value="ECO:0007669"/>
    <property type="project" value="TreeGrafter"/>
</dbReference>
<dbReference type="GO" id="GO:0007264">
    <property type="term" value="P:small GTPase-mediated signal transduction"/>
    <property type="evidence" value="ECO:0007669"/>
    <property type="project" value="InterPro"/>
</dbReference>
<dbReference type="FunFam" id="3.50.50.60:FF:000158">
    <property type="entry name" value="Rab GDP dissociation inhibitor"/>
    <property type="match status" value="1"/>
</dbReference>
<accession>A0A0P4WL53</accession>
<dbReference type="Pfam" id="PF00996">
    <property type="entry name" value="GDI"/>
    <property type="match status" value="1"/>
</dbReference>
<dbReference type="InterPro" id="IPR000806">
    <property type="entry name" value="RabGDI"/>
</dbReference>
<proteinExistence type="inferred from homology"/>
<comment type="similarity">
    <text evidence="1 3">Belongs to the Rab GDI family.</text>
</comment>
<comment type="subcellular location">
    <subcellularLocation>
        <location evidence="3">Cytoplasm</location>
    </subcellularLocation>
</comment>
<dbReference type="FunFam" id="3.50.50.60:FF:000232">
    <property type="entry name" value="Rab GDP dissociation inhibitor"/>
    <property type="match status" value="1"/>
</dbReference>
<protein>
    <recommendedName>
        <fullName evidence="3">Rab GDP dissociation inhibitor</fullName>
    </recommendedName>
</protein>
<dbReference type="FunFam" id="3.30.519.10:FF:000005">
    <property type="entry name" value="Rab GDP dissociation inhibitor"/>
    <property type="match status" value="1"/>
</dbReference>
<keyword evidence="2 3" id="KW-0343">GTPase activation</keyword>
<dbReference type="InterPro" id="IPR036188">
    <property type="entry name" value="FAD/NAD-bd_sf"/>
</dbReference>
<evidence type="ECO:0000256" key="1">
    <source>
        <dbReference type="ARBA" id="ARBA00005593"/>
    </source>
</evidence>
<sequence length="445" mass="49901">MDEEYDCIVLGTGLKECIISGMLSVSGKKVLHMDRNKYYGGESASITPLEDLFTKFNLPSPEETYGRTRDWNVDLIPKFLMANGQLVKLLIHTGVTRYLEFKSIEGSYVYKGNKISKVPADEKEALTSDLMGMFEKRRFKNFLVFAQDYKDDDPSTWKAIPGFDPKTTTMSAVFAHYNLDKHTIDFTGHALALYRDDDYLAKPAGDTLKRIKLYSDSLARYGKSPYLYPLYGLGELPQGFARLSAIYGGTYMLDKPIDEIVLEGGKVVGVRSGNETAKCKQVYCDPSYVPERVEKVGQVVRAICLMDHPISNTKDALSTQIIIPQKQVNRNSDIYVSLVSYTHQVAAKGWFIAMVSTTVETDNPEAEIGPGLNLLGPIKQKFVTVSPIYKPLNDGVENQIFISESYDATSHFETTCLDVLSIYRRGTGEDFDFSKVKHNLGDEDM</sequence>
<evidence type="ECO:0000256" key="3">
    <source>
        <dbReference type="RuleBase" id="RU363124"/>
    </source>
</evidence>
<dbReference type="SUPFAM" id="SSF51905">
    <property type="entry name" value="FAD/NAD(P)-binding domain"/>
    <property type="match status" value="2"/>
</dbReference>
<dbReference type="GO" id="GO:0005737">
    <property type="term" value="C:cytoplasm"/>
    <property type="evidence" value="ECO:0007669"/>
    <property type="project" value="UniProtKB-SubCell"/>
</dbReference>
<evidence type="ECO:0000313" key="4">
    <source>
        <dbReference type="EMBL" id="JAI67108.1"/>
    </source>
</evidence>
<organism evidence="4">
    <name type="scientific">Scylla olivacea</name>
    <name type="common">Orange mud crab</name>
    <name type="synonym">Cancer olivacea</name>
    <dbReference type="NCBI Taxonomy" id="85551"/>
    <lineage>
        <taxon>Eukaryota</taxon>
        <taxon>Metazoa</taxon>
        <taxon>Ecdysozoa</taxon>
        <taxon>Arthropoda</taxon>
        <taxon>Crustacea</taxon>
        <taxon>Multicrustacea</taxon>
        <taxon>Malacostraca</taxon>
        <taxon>Eumalacostraca</taxon>
        <taxon>Eucarida</taxon>
        <taxon>Decapoda</taxon>
        <taxon>Pleocyemata</taxon>
        <taxon>Brachyura</taxon>
        <taxon>Eubrachyura</taxon>
        <taxon>Portunoidea</taxon>
        <taxon>Portunidae</taxon>
        <taxon>Portuninae</taxon>
        <taxon>Scylla</taxon>
    </lineage>
</organism>
<dbReference type="FunFam" id="1.10.405.10:FF:000001">
    <property type="entry name" value="Rab GDP dissociation inhibitor"/>
    <property type="match status" value="1"/>
</dbReference>
<dbReference type="PANTHER" id="PTHR11787">
    <property type="entry name" value="RAB GDP-DISSOCIATION INHIBITOR"/>
    <property type="match status" value="1"/>
</dbReference>
<dbReference type="AlphaFoldDB" id="A0A0P4WL53"/>
<dbReference type="GO" id="GO:0015031">
    <property type="term" value="P:protein transport"/>
    <property type="evidence" value="ECO:0007669"/>
    <property type="project" value="InterPro"/>
</dbReference>